<dbReference type="KEGG" id="slim:SCL_1717"/>
<dbReference type="OrthoDB" id="1814359at2"/>
<evidence type="ECO:0000313" key="3">
    <source>
        <dbReference type="Proteomes" id="UP000243180"/>
    </source>
</evidence>
<dbReference type="AlphaFoldDB" id="A0A1B4XGS2"/>
<feature type="domain" description="Polysaccharide pyruvyl transferase" evidence="1">
    <location>
        <begin position="35"/>
        <end position="369"/>
    </location>
</feature>
<dbReference type="EMBL" id="AP014879">
    <property type="protein sequence ID" value="BAV34020.1"/>
    <property type="molecule type" value="Genomic_DNA"/>
</dbReference>
<dbReference type="InterPro" id="IPR007345">
    <property type="entry name" value="Polysacch_pyruvyl_Trfase"/>
</dbReference>
<dbReference type="Proteomes" id="UP000243180">
    <property type="component" value="Chromosome"/>
</dbReference>
<sequence length="443" mass="47931">MCARHAADGHRAGDGAVSKAGVIRVGLFGPYHSNNLGDTATQMAVMANLKRRHTGIEFIGICFDPPDAARTHGISAFQMSGTEWRIHEPPSVAFEPDKAGASANASSLPRWLPYKVYRLVNPLRQSWNILCFAGKIDALLISGGGQLCDFWGGPWARPFELLAWTAACRLRRKRVVVFATAADNLTTRIGRVMCFLAMRLSHYTVYRDEYTVQAARAAGLSQPGHACPDAAFSLPLPPLAPPPPARRVPVVLACPISKSAWLRTIDATYESYLDEFVDTCAQLMADGIIVQLSNSQVKMDTPVAQKVAERLRQRLAGDPALCERVQVTPTRTVNEFVALASQADVVLASRLHGVILSLVAGTPVVGIAYIRKVSQVMADANLSGHCLELHGSSAQRLTAMVHAALDNQAALRDHISAINLKFRAALEREYEAVVRVLADAPGG</sequence>
<protein>
    <recommendedName>
        <fullName evidence="1">Polysaccharide pyruvyl transferase domain-containing protein</fullName>
    </recommendedName>
</protein>
<keyword evidence="3" id="KW-1185">Reference proteome</keyword>
<accession>A0A1B4XGS2</accession>
<dbReference type="InParanoid" id="A0A1B4XGS2"/>
<evidence type="ECO:0000313" key="2">
    <source>
        <dbReference type="EMBL" id="BAV34020.1"/>
    </source>
</evidence>
<dbReference type="PANTHER" id="PTHR36836">
    <property type="entry name" value="COLANIC ACID BIOSYNTHESIS PROTEIN WCAK"/>
    <property type="match status" value="1"/>
</dbReference>
<name>A0A1B4XGS2_9GAMM</name>
<organism evidence="2 3">
    <name type="scientific">Sulfuricaulis limicola</name>
    <dbReference type="NCBI Taxonomy" id="1620215"/>
    <lineage>
        <taxon>Bacteria</taxon>
        <taxon>Pseudomonadati</taxon>
        <taxon>Pseudomonadota</taxon>
        <taxon>Gammaproteobacteria</taxon>
        <taxon>Acidiferrobacterales</taxon>
        <taxon>Acidiferrobacteraceae</taxon>
        <taxon>Sulfuricaulis</taxon>
    </lineage>
</organism>
<evidence type="ECO:0000259" key="1">
    <source>
        <dbReference type="Pfam" id="PF04230"/>
    </source>
</evidence>
<dbReference type="Pfam" id="PF04230">
    <property type="entry name" value="PS_pyruv_trans"/>
    <property type="match status" value="1"/>
</dbReference>
<dbReference type="PANTHER" id="PTHR36836:SF1">
    <property type="entry name" value="COLANIC ACID BIOSYNTHESIS PROTEIN WCAK"/>
    <property type="match status" value="1"/>
</dbReference>
<proteinExistence type="predicted"/>
<dbReference type="RefSeq" id="WP_096360813.1">
    <property type="nucleotide sequence ID" value="NZ_AP014879.1"/>
</dbReference>
<gene>
    <name evidence="2" type="ORF">SCL_1717</name>
</gene>
<reference evidence="2 3" key="1">
    <citation type="submission" date="2015-05" db="EMBL/GenBank/DDBJ databases">
        <title>Complete genome sequence of a sulfur-oxidizing gammaproteobacterium strain HA5.</title>
        <authorList>
            <person name="Miura A."/>
            <person name="Kojima H."/>
            <person name="Fukui M."/>
        </authorList>
    </citation>
    <scope>NUCLEOTIDE SEQUENCE [LARGE SCALE GENOMIC DNA]</scope>
    <source>
        <strain evidence="2 3">HA5</strain>
    </source>
</reference>